<proteinExistence type="predicted"/>
<evidence type="ECO:0000313" key="2">
    <source>
        <dbReference type="Proteomes" id="UP001516400"/>
    </source>
</evidence>
<sequence>DSKLLRTSNSSKAEDMLAVLVTGEEISKLLTILIIDGSLDIYQETAIYSGILPIEFGLCALTRLQYTQDYMKELLLI</sequence>
<dbReference type="Proteomes" id="UP001516400">
    <property type="component" value="Unassembled WGS sequence"/>
</dbReference>
<name>A0ABD2NG23_9CUCU</name>
<dbReference type="AlphaFoldDB" id="A0ABD2NG23"/>
<dbReference type="EMBL" id="JABFTP020000103">
    <property type="protein sequence ID" value="KAL3277746.1"/>
    <property type="molecule type" value="Genomic_DNA"/>
</dbReference>
<evidence type="ECO:0000313" key="1">
    <source>
        <dbReference type="EMBL" id="KAL3277746.1"/>
    </source>
</evidence>
<organism evidence="1 2">
    <name type="scientific">Cryptolaemus montrouzieri</name>
    <dbReference type="NCBI Taxonomy" id="559131"/>
    <lineage>
        <taxon>Eukaryota</taxon>
        <taxon>Metazoa</taxon>
        <taxon>Ecdysozoa</taxon>
        <taxon>Arthropoda</taxon>
        <taxon>Hexapoda</taxon>
        <taxon>Insecta</taxon>
        <taxon>Pterygota</taxon>
        <taxon>Neoptera</taxon>
        <taxon>Endopterygota</taxon>
        <taxon>Coleoptera</taxon>
        <taxon>Polyphaga</taxon>
        <taxon>Cucujiformia</taxon>
        <taxon>Coccinelloidea</taxon>
        <taxon>Coccinellidae</taxon>
        <taxon>Scymninae</taxon>
        <taxon>Scymnini</taxon>
        <taxon>Cryptolaemus</taxon>
    </lineage>
</organism>
<accession>A0ABD2NG23</accession>
<keyword evidence="2" id="KW-1185">Reference proteome</keyword>
<gene>
    <name evidence="1" type="ORF">HHI36_013086</name>
</gene>
<feature type="non-terminal residue" evidence="1">
    <location>
        <position position="1"/>
    </location>
</feature>
<reference evidence="1 2" key="1">
    <citation type="journal article" date="2021" name="BMC Biol.">
        <title>Horizontally acquired antibacterial genes associated with adaptive radiation of ladybird beetles.</title>
        <authorList>
            <person name="Li H.S."/>
            <person name="Tang X.F."/>
            <person name="Huang Y.H."/>
            <person name="Xu Z.Y."/>
            <person name="Chen M.L."/>
            <person name="Du X.Y."/>
            <person name="Qiu B.Y."/>
            <person name="Chen P.T."/>
            <person name="Zhang W."/>
            <person name="Slipinski A."/>
            <person name="Escalona H.E."/>
            <person name="Waterhouse R.M."/>
            <person name="Zwick A."/>
            <person name="Pang H."/>
        </authorList>
    </citation>
    <scope>NUCLEOTIDE SEQUENCE [LARGE SCALE GENOMIC DNA]</scope>
    <source>
        <strain evidence="1">SYSU2018</strain>
    </source>
</reference>
<protein>
    <submittedName>
        <fullName evidence="1">Uncharacterized protein</fullName>
    </submittedName>
</protein>
<comment type="caution">
    <text evidence="1">The sequence shown here is derived from an EMBL/GenBank/DDBJ whole genome shotgun (WGS) entry which is preliminary data.</text>
</comment>